<evidence type="ECO:0000259" key="2">
    <source>
        <dbReference type="SMART" id="SM00513"/>
    </source>
</evidence>
<feature type="compositionally biased region" description="Basic and acidic residues" evidence="1">
    <location>
        <begin position="615"/>
        <end position="632"/>
    </location>
</feature>
<dbReference type="InterPro" id="IPR003034">
    <property type="entry name" value="SAP_dom"/>
</dbReference>
<dbReference type="PANTHER" id="PTHR47031:SF3">
    <property type="entry name" value="SAP DOMAIN-CONTAINING PROTEIN"/>
    <property type="match status" value="1"/>
</dbReference>
<protein>
    <recommendedName>
        <fullName evidence="2">SAP domain-containing protein</fullName>
    </recommendedName>
</protein>
<gene>
    <name evidence="3" type="ORF">CNMCM5793_002353</name>
    <name evidence="4" type="ORF">CNMCM6106_002281</name>
</gene>
<name>A0A8H6Q4T2_9EURO</name>
<dbReference type="Pfam" id="PF02037">
    <property type="entry name" value="SAP"/>
    <property type="match status" value="1"/>
</dbReference>
<feature type="compositionally biased region" description="Polar residues" evidence="1">
    <location>
        <begin position="52"/>
        <end position="70"/>
    </location>
</feature>
<dbReference type="Gene3D" id="1.10.720.30">
    <property type="entry name" value="SAP domain"/>
    <property type="match status" value="1"/>
</dbReference>
<feature type="compositionally biased region" description="Polar residues" evidence="1">
    <location>
        <begin position="314"/>
        <end position="328"/>
    </location>
</feature>
<dbReference type="Proteomes" id="UP000662466">
    <property type="component" value="Unassembled WGS sequence"/>
</dbReference>
<dbReference type="OrthoDB" id="5348404at2759"/>
<dbReference type="CDD" id="cd12432">
    <property type="entry name" value="RRM_ACINU"/>
    <property type="match status" value="1"/>
</dbReference>
<reference evidence="4" key="1">
    <citation type="submission" date="2020-06" db="EMBL/GenBank/DDBJ databases">
        <title>Draft genome sequences of strains closely related to Aspergillus parafelis and Aspergillus hiratsukae.</title>
        <authorList>
            <person name="Dos Santos R.A.C."/>
            <person name="Rivero-Menendez O."/>
            <person name="Steenwyk J.L."/>
            <person name="Mead M.E."/>
            <person name="Goldman G.H."/>
            <person name="Alastruey-Izquierdo A."/>
            <person name="Rokas A."/>
        </authorList>
    </citation>
    <scope>NUCLEOTIDE SEQUENCE</scope>
    <source>
        <strain evidence="3">CNM-CM5793</strain>
        <strain evidence="4">CNM-CM6106</strain>
    </source>
</reference>
<dbReference type="InterPro" id="IPR036361">
    <property type="entry name" value="SAP_dom_sf"/>
</dbReference>
<dbReference type="AlphaFoldDB" id="A0A8H6Q4T2"/>
<feature type="compositionally biased region" description="Basic and acidic residues" evidence="1">
    <location>
        <begin position="277"/>
        <end position="294"/>
    </location>
</feature>
<evidence type="ECO:0000313" key="5">
    <source>
        <dbReference type="Proteomes" id="UP000630445"/>
    </source>
</evidence>
<feature type="compositionally biased region" description="Basic and acidic residues" evidence="1">
    <location>
        <begin position="659"/>
        <end position="668"/>
    </location>
</feature>
<dbReference type="PANTHER" id="PTHR47031">
    <property type="entry name" value="SAP DNA-BINDING DOMAIN-CONTAINING PROTEIN"/>
    <property type="match status" value="1"/>
</dbReference>
<proteinExistence type="predicted"/>
<dbReference type="EMBL" id="JACBAF010002141">
    <property type="protein sequence ID" value="KAF7166436.1"/>
    <property type="molecule type" value="Genomic_DNA"/>
</dbReference>
<feature type="compositionally biased region" description="Basic and acidic residues" evidence="1">
    <location>
        <begin position="138"/>
        <end position="153"/>
    </location>
</feature>
<feature type="compositionally biased region" description="Basic and acidic residues" evidence="1">
    <location>
        <begin position="499"/>
        <end position="508"/>
    </location>
</feature>
<dbReference type="SUPFAM" id="SSF54928">
    <property type="entry name" value="RNA-binding domain, RBD"/>
    <property type="match status" value="1"/>
</dbReference>
<keyword evidence="5" id="KW-1185">Reference proteome</keyword>
<evidence type="ECO:0000313" key="3">
    <source>
        <dbReference type="EMBL" id="KAF7125994.1"/>
    </source>
</evidence>
<feature type="compositionally biased region" description="Low complexity" evidence="1">
    <location>
        <begin position="118"/>
        <end position="130"/>
    </location>
</feature>
<comment type="caution">
    <text evidence="4">The sequence shown here is derived from an EMBL/GenBank/DDBJ whole genome shotgun (WGS) entry which is preliminary data.</text>
</comment>
<feature type="region of interest" description="Disordered" evidence="1">
    <location>
        <begin position="608"/>
        <end position="668"/>
    </location>
</feature>
<feature type="region of interest" description="Disordered" evidence="1">
    <location>
        <begin position="485"/>
        <end position="576"/>
    </location>
</feature>
<sequence>MTDYSTWKVVDLKAELKRRGIPQTGLRVKQNFIDRLLEADGKQEGEGANGELANSQDAPENTEQGTSEQPAQEPDAVVSQPEEPKPQVTAPESEEPKEDKEVKRSPEEEQEVQKSDVQTEQPTEQPTEPTAKGSTTDTKAEGQAEEQAEKQAEEQAEESLQQTQPEISSKKSEDNQTADAGIGCGSSAPPEPESEHPVKPVEQAPGSAETVQPTPAGLDSKELPVSAEKTATQPSAPTTGLSTPLPVEEMIEDTRKRKRRSQTPIPTPEAIASKRAKAQEESPRVILPEDRDVMDVEESPGKEAAGVPEENEQAHGQNGAQRNASITDTTRRVSISDDVRTKGTAPIKQDARFKDLFTPADREQIRPPSPPADTAMEDAEVEPALHVATEALYIDGLMRPLQPTALRNHIVSIATAPGSSPDTDVVVDFYLDPIKTHCFVKFANISAASRARTALHNVVWPNESNRKTLFVDFIPEQKLQQWIAKEEESRGRRGPPPRWEVRYDRTDDGVEAVLQEVGPKGPASRQAPGRASTDFSRPLPLGPRASIGNKDRRFSGPPPPEPLPRPGQGFKPLDDLFESTTTKPKLYYLRVPREVADRRLDRFDDLLRKGSFPRRGGDENRRITFEDGDHFVDNGPEYGGGRGNGRRRGRGRGGGMGDSWRDDRRGRG</sequence>
<organism evidence="4 6">
    <name type="scientific">Aspergillus hiratsukae</name>
    <dbReference type="NCBI Taxonomy" id="1194566"/>
    <lineage>
        <taxon>Eukaryota</taxon>
        <taxon>Fungi</taxon>
        <taxon>Dikarya</taxon>
        <taxon>Ascomycota</taxon>
        <taxon>Pezizomycotina</taxon>
        <taxon>Eurotiomycetes</taxon>
        <taxon>Eurotiomycetidae</taxon>
        <taxon>Eurotiales</taxon>
        <taxon>Aspergillaceae</taxon>
        <taxon>Aspergillus</taxon>
        <taxon>Aspergillus subgen. Fumigati</taxon>
    </lineage>
</organism>
<dbReference type="InterPro" id="IPR035979">
    <property type="entry name" value="RBD_domain_sf"/>
</dbReference>
<dbReference type="SMART" id="SM00513">
    <property type="entry name" value="SAP"/>
    <property type="match status" value="1"/>
</dbReference>
<feature type="compositionally biased region" description="Basic and acidic residues" evidence="1">
    <location>
        <begin position="97"/>
        <end position="114"/>
    </location>
</feature>
<feature type="compositionally biased region" description="Pro residues" evidence="1">
    <location>
        <begin position="556"/>
        <end position="565"/>
    </location>
</feature>
<dbReference type="EMBL" id="JACBAD010001955">
    <property type="protein sequence ID" value="KAF7125994.1"/>
    <property type="molecule type" value="Genomic_DNA"/>
</dbReference>
<feature type="compositionally biased region" description="Polar residues" evidence="1">
    <location>
        <begin position="229"/>
        <end position="242"/>
    </location>
</feature>
<feature type="compositionally biased region" description="Basic and acidic residues" evidence="1">
    <location>
        <begin position="329"/>
        <end position="338"/>
    </location>
</feature>
<feature type="domain" description="SAP" evidence="2">
    <location>
        <begin position="4"/>
        <end position="40"/>
    </location>
</feature>
<dbReference type="GO" id="GO:0003676">
    <property type="term" value="F:nucleic acid binding"/>
    <property type="evidence" value="ECO:0007669"/>
    <property type="project" value="InterPro"/>
</dbReference>
<feature type="region of interest" description="Disordered" evidence="1">
    <location>
        <begin position="39"/>
        <end position="338"/>
    </location>
</feature>
<evidence type="ECO:0000313" key="6">
    <source>
        <dbReference type="Proteomes" id="UP000662466"/>
    </source>
</evidence>
<accession>A0A8H6Q4T2</accession>
<dbReference type="Proteomes" id="UP000630445">
    <property type="component" value="Unassembled WGS sequence"/>
</dbReference>
<evidence type="ECO:0000256" key="1">
    <source>
        <dbReference type="SAM" id="MobiDB-lite"/>
    </source>
</evidence>
<dbReference type="InterPro" id="IPR034257">
    <property type="entry name" value="Acinus_RRM"/>
</dbReference>
<evidence type="ECO:0000313" key="4">
    <source>
        <dbReference type="EMBL" id="KAF7166436.1"/>
    </source>
</evidence>
<dbReference type="SUPFAM" id="SSF68906">
    <property type="entry name" value="SAP domain"/>
    <property type="match status" value="1"/>
</dbReference>